<organism evidence="4">
    <name type="scientific">Chaetoceros debilis</name>
    <dbReference type="NCBI Taxonomy" id="122233"/>
    <lineage>
        <taxon>Eukaryota</taxon>
        <taxon>Sar</taxon>
        <taxon>Stramenopiles</taxon>
        <taxon>Ochrophyta</taxon>
        <taxon>Bacillariophyta</taxon>
        <taxon>Coscinodiscophyceae</taxon>
        <taxon>Chaetocerotophycidae</taxon>
        <taxon>Chaetocerotales</taxon>
        <taxon>Chaetocerotaceae</taxon>
        <taxon>Chaetoceros</taxon>
    </lineage>
</organism>
<sequence>MIIPNAKQIKAKSRMLRKLSCVAGLMAALVLIQNQSANLMRRELSSYQTCDITTISLPTQPIIPIFAASYPGSGAQMAHYLYEALTGLEAGDEWLHRGDTYDHVTIKTHFPARTHEIEGHRLMQRVILLLRNPLHSIPSYHNYIYEKDHHLPDHSVQAPVEAWLEWRDEHFDEEIQSWKNHLLHWMSEFEMKNRLVVSYERLVSDKMGPVESTRIANFLGRTKGVEVVPPSHVPCVWDKVVNYKRVEVDEEGNEIDEDDERKLAESELTRFRLLYDEHGKQLSGNNKLKKKAVVRRRVKWVSHEHPDHPEHSKREGHKKYKFTKRQLDMIRSTLNMLRGKFLGEYTLVVILSGYIEQIDEELKEAK</sequence>
<evidence type="ECO:0000256" key="1">
    <source>
        <dbReference type="ARBA" id="ARBA00010236"/>
    </source>
</evidence>
<evidence type="ECO:0000259" key="2">
    <source>
        <dbReference type="Pfam" id="PF00685"/>
    </source>
</evidence>
<protein>
    <recommendedName>
        <fullName evidence="2">Sulfotransferase domain-containing protein</fullName>
    </recommendedName>
</protein>
<reference evidence="4" key="1">
    <citation type="submission" date="2021-01" db="EMBL/GenBank/DDBJ databases">
        <authorList>
            <person name="Corre E."/>
            <person name="Pelletier E."/>
            <person name="Niang G."/>
            <person name="Scheremetjew M."/>
            <person name="Finn R."/>
            <person name="Kale V."/>
            <person name="Holt S."/>
            <person name="Cochrane G."/>
            <person name="Meng A."/>
            <person name="Brown T."/>
            <person name="Cohen L."/>
        </authorList>
    </citation>
    <scope>NUCLEOTIDE SEQUENCE</scope>
    <source>
        <strain evidence="4">MM31A-1</strain>
    </source>
</reference>
<dbReference type="Pfam" id="PF00685">
    <property type="entry name" value="Sulfotransfer_1"/>
    <property type="match status" value="1"/>
</dbReference>
<dbReference type="Gene3D" id="3.40.50.300">
    <property type="entry name" value="P-loop containing nucleotide triphosphate hydrolases"/>
    <property type="match status" value="1"/>
</dbReference>
<comment type="similarity">
    <text evidence="1">Belongs to the WSCD family.</text>
</comment>
<feature type="domain" description="Sulfotransferase" evidence="2">
    <location>
        <begin position="105"/>
        <end position="226"/>
    </location>
</feature>
<name>A0A6S8RX18_9STRA</name>
<dbReference type="AlphaFoldDB" id="A0A6S8RX18"/>
<evidence type="ECO:0000313" key="4">
    <source>
        <dbReference type="EMBL" id="CAE0458776.1"/>
    </source>
</evidence>
<dbReference type="InterPro" id="IPR027417">
    <property type="entry name" value="P-loop_NTPase"/>
</dbReference>
<dbReference type="SUPFAM" id="SSF52540">
    <property type="entry name" value="P-loop containing nucleoside triphosphate hydrolases"/>
    <property type="match status" value="1"/>
</dbReference>
<gene>
    <name evidence="3" type="ORF">CDEB00056_LOCUS3616</name>
    <name evidence="4" type="ORF">CDEB00056_LOCUS3617</name>
</gene>
<dbReference type="EMBL" id="HBIO01005173">
    <property type="protein sequence ID" value="CAE0458776.1"/>
    <property type="molecule type" value="Transcribed_RNA"/>
</dbReference>
<dbReference type="GO" id="GO:0008146">
    <property type="term" value="F:sulfotransferase activity"/>
    <property type="evidence" value="ECO:0007669"/>
    <property type="project" value="InterPro"/>
</dbReference>
<dbReference type="PANTHER" id="PTHR45964:SF5">
    <property type="entry name" value="WSCD FAMILY MEMBER CG9164"/>
    <property type="match status" value="1"/>
</dbReference>
<dbReference type="InterPro" id="IPR000863">
    <property type="entry name" value="Sulfotransferase_dom"/>
</dbReference>
<evidence type="ECO:0000313" key="3">
    <source>
        <dbReference type="EMBL" id="CAE0458775.1"/>
    </source>
</evidence>
<dbReference type="InterPro" id="IPR051589">
    <property type="entry name" value="Sialate-O-sulfotransferase"/>
</dbReference>
<dbReference type="EMBL" id="HBIO01005172">
    <property type="protein sequence ID" value="CAE0458775.1"/>
    <property type="molecule type" value="Transcribed_RNA"/>
</dbReference>
<proteinExistence type="inferred from homology"/>
<accession>A0A6S8RX18</accession>
<dbReference type="PANTHER" id="PTHR45964">
    <property type="entry name" value="WSCD FAMILY MEMBER CG9164"/>
    <property type="match status" value="1"/>
</dbReference>